<dbReference type="STRING" id="388280.SAMN04488057_106246"/>
<reference evidence="1 2" key="1">
    <citation type="submission" date="2016-11" db="EMBL/GenBank/DDBJ databases">
        <authorList>
            <person name="Jaros S."/>
            <person name="Januszkiewicz K."/>
            <person name="Wedrychowicz H."/>
        </authorList>
    </citation>
    <scope>NUCLEOTIDE SEQUENCE [LARGE SCALE GENOMIC DNA]</scope>
    <source>
        <strain evidence="1 2">CGMCC 1.6102</strain>
    </source>
</reference>
<gene>
    <name evidence="1" type="ORF">SAMN04488057_106246</name>
</gene>
<organism evidence="1 2">
    <name type="scientific">Cyclobacterium lianum</name>
    <dbReference type="NCBI Taxonomy" id="388280"/>
    <lineage>
        <taxon>Bacteria</taxon>
        <taxon>Pseudomonadati</taxon>
        <taxon>Bacteroidota</taxon>
        <taxon>Cytophagia</taxon>
        <taxon>Cytophagales</taxon>
        <taxon>Cyclobacteriaceae</taxon>
        <taxon>Cyclobacterium</taxon>
    </lineage>
</organism>
<dbReference type="Proteomes" id="UP000184513">
    <property type="component" value="Unassembled WGS sequence"/>
</dbReference>
<dbReference type="AlphaFoldDB" id="A0A1M7P1B0"/>
<protein>
    <submittedName>
        <fullName evidence="1">Uncharacterized protein</fullName>
    </submittedName>
</protein>
<name>A0A1M7P1B0_9BACT</name>
<keyword evidence="2" id="KW-1185">Reference proteome</keyword>
<dbReference type="EMBL" id="FRCY01000006">
    <property type="protein sequence ID" value="SHN10299.1"/>
    <property type="molecule type" value="Genomic_DNA"/>
</dbReference>
<accession>A0A1M7P1B0</accession>
<evidence type="ECO:0000313" key="1">
    <source>
        <dbReference type="EMBL" id="SHN10299.1"/>
    </source>
</evidence>
<sequence>MGNFRKVSKKFGNLLNCLAGKNPADRVFLICYGNWIALQLKQNARGAGIYSG</sequence>
<evidence type="ECO:0000313" key="2">
    <source>
        <dbReference type="Proteomes" id="UP000184513"/>
    </source>
</evidence>
<proteinExistence type="predicted"/>